<dbReference type="HOGENOM" id="CLU_072509_2_0_9"/>
<keyword evidence="2" id="KW-0396">Initiation factor</keyword>
<dbReference type="OrthoDB" id="1925464at2"/>
<dbReference type="GO" id="GO:0005509">
    <property type="term" value="F:calcium ion binding"/>
    <property type="evidence" value="ECO:0007669"/>
    <property type="project" value="InterPro"/>
</dbReference>
<evidence type="ECO:0000313" key="2">
    <source>
        <dbReference type="EMBL" id="AEG59347.1"/>
    </source>
</evidence>
<organism evidence="2 3">
    <name type="scientific">Desulforamulus ruminis (strain ATCC 23193 / DSM 2154 / NCIMB 8452 / DL)</name>
    <name type="common">Desulfotomaculum ruminis</name>
    <dbReference type="NCBI Taxonomy" id="696281"/>
    <lineage>
        <taxon>Bacteria</taxon>
        <taxon>Bacillati</taxon>
        <taxon>Bacillota</taxon>
        <taxon>Clostridia</taxon>
        <taxon>Eubacteriales</taxon>
        <taxon>Peptococcaceae</taxon>
        <taxon>Desulforamulus</taxon>
    </lineage>
</organism>
<name>F6DM05_DESRL</name>
<keyword evidence="3" id="KW-1185">Reference proteome</keyword>
<dbReference type="Gene3D" id="1.10.10.10">
    <property type="entry name" value="Winged helix-like DNA-binding domain superfamily/Winged helix DNA-binding domain"/>
    <property type="match status" value="1"/>
</dbReference>
<dbReference type="KEGG" id="dru:Desru_1072"/>
<reference evidence="2 3" key="2">
    <citation type="journal article" date="2012" name="Stand. Genomic Sci.">
        <title>Complete genome sequence of the sulfate-reducing firmicute Desulfotomaculum ruminis type strain (DL(T)).</title>
        <authorList>
            <person name="Spring S."/>
            <person name="Visser M."/>
            <person name="Lu M."/>
            <person name="Copeland A."/>
            <person name="Lapidus A."/>
            <person name="Lucas S."/>
            <person name="Cheng J.F."/>
            <person name="Han C."/>
            <person name="Tapia R."/>
            <person name="Goodwin L.A."/>
            <person name="Pitluck S."/>
            <person name="Ivanova N."/>
            <person name="Land M."/>
            <person name="Hauser L."/>
            <person name="Larimer F."/>
            <person name="Rohde M."/>
            <person name="Goker M."/>
            <person name="Detter J.C."/>
            <person name="Kyrpides N.C."/>
            <person name="Woyke T."/>
            <person name="Schaap P.J."/>
            <person name="Plugge C.M."/>
            <person name="Muyzer G."/>
            <person name="Kuever J."/>
            <person name="Pereira I.A."/>
            <person name="Parshina S.N."/>
            <person name="Bernier-Latmani R."/>
            <person name="Stams A.J."/>
            <person name="Klenk H.P."/>
        </authorList>
    </citation>
    <scope>NUCLEOTIDE SEQUENCE [LARGE SCALE GENOMIC DNA]</scope>
    <source>
        <strain evidence="3">ATCC 23193 / DSM 2154 / NCIB 8452 / DL</strain>
    </source>
</reference>
<dbReference type="InterPro" id="IPR036388">
    <property type="entry name" value="WH-like_DNA-bd_sf"/>
</dbReference>
<evidence type="ECO:0000313" key="3">
    <source>
        <dbReference type="Proteomes" id="UP000009234"/>
    </source>
</evidence>
<dbReference type="EMBL" id="CP002780">
    <property type="protein sequence ID" value="AEG59347.1"/>
    <property type="molecule type" value="Genomic_DNA"/>
</dbReference>
<evidence type="ECO:0000259" key="1">
    <source>
        <dbReference type="Pfam" id="PF08769"/>
    </source>
</evidence>
<accession>F6DM05</accession>
<dbReference type="GO" id="GO:0003743">
    <property type="term" value="F:translation initiation factor activity"/>
    <property type="evidence" value="ECO:0007669"/>
    <property type="project" value="UniProtKB-KW"/>
</dbReference>
<reference evidence="3" key="1">
    <citation type="submission" date="2011-05" db="EMBL/GenBank/DDBJ databases">
        <title>Complete sequence of Desulfotomaculum ruminis DSM 2154.</title>
        <authorList>
            <person name="Lucas S."/>
            <person name="Copeland A."/>
            <person name="Lapidus A."/>
            <person name="Cheng J.-F."/>
            <person name="Goodwin L."/>
            <person name="Pitluck S."/>
            <person name="Lu M."/>
            <person name="Detter J.C."/>
            <person name="Han C."/>
            <person name="Tapia R."/>
            <person name="Land M."/>
            <person name="Hauser L."/>
            <person name="Kyrpides N."/>
            <person name="Ivanova N."/>
            <person name="Mikhailova N."/>
            <person name="Pagani I."/>
            <person name="Stams A.J.M."/>
            <person name="Plugge C.M."/>
            <person name="Muyzer G."/>
            <person name="Kuever J."/>
            <person name="Parshina S.N."/>
            <person name="Ivanova A.E."/>
            <person name="Nazina T.N."/>
            <person name="Brambilla E."/>
            <person name="Spring S."/>
            <person name="Klenk H.-P."/>
            <person name="Woyke T."/>
        </authorList>
    </citation>
    <scope>NUCLEOTIDE SEQUENCE [LARGE SCALE GENOMIC DNA]</scope>
    <source>
        <strain evidence="3">ATCC 23193 / DSM 2154 / NCIB 8452 / DL</strain>
    </source>
</reference>
<dbReference type="GO" id="GO:0005737">
    <property type="term" value="C:cytoplasm"/>
    <property type="evidence" value="ECO:0007669"/>
    <property type="project" value="InterPro"/>
</dbReference>
<dbReference type="GO" id="GO:0003677">
    <property type="term" value="F:DNA binding"/>
    <property type="evidence" value="ECO:0007669"/>
    <property type="project" value="InterPro"/>
</dbReference>
<dbReference type="Proteomes" id="UP000009234">
    <property type="component" value="Chromosome"/>
</dbReference>
<dbReference type="InterPro" id="IPR014879">
    <property type="entry name" value="Spo0A_C"/>
</dbReference>
<proteinExistence type="predicted"/>
<protein>
    <submittedName>
        <fullName evidence="2">Sporulation initiation factor Spo0A</fullName>
    </submittedName>
</protein>
<dbReference type="SUPFAM" id="SSF46894">
    <property type="entry name" value="C-terminal effector domain of the bipartite response regulators"/>
    <property type="match status" value="1"/>
</dbReference>
<dbReference type="RefSeq" id="WP_013841118.1">
    <property type="nucleotide sequence ID" value="NC_015589.1"/>
</dbReference>
<dbReference type="GO" id="GO:0003700">
    <property type="term" value="F:DNA-binding transcription factor activity"/>
    <property type="evidence" value="ECO:0007669"/>
    <property type="project" value="InterPro"/>
</dbReference>
<keyword evidence="2" id="KW-0648">Protein biosynthesis</keyword>
<dbReference type="InterPro" id="IPR016032">
    <property type="entry name" value="Sig_transdc_resp-reg_C-effctor"/>
</dbReference>
<dbReference type="AlphaFoldDB" id="F6DM05"/>
<gene>
    <name evidence="2" type="ordered locus">Desru_1072</name>
</gene>
<dbReference type="GO" id="GO:0042173">
    <property type="term" value="P:regulation of sporulation resulting in formation of a cellular spore"/>
    <property type="evidence" value="ECO:0007669"/>
    <property type="project" value="InterPro"/>
</dbReference>
<dbReference type="eggNOG" id="COG0745">
    <property type="taxonomic scope" value="Bacteria"/>
</dbReference>
<feature type="domain" description="Sporulation initiation factor Spo0A C-terminal" evidence="1">
    <location>
        <begin position="54"/>
        <end position="148"/>
    </location>
</feature>
<dbReference type="Pfam" id="PF08769">
    <property type="entry name" value="Spo0A_C"/>
    <property type="match status" value="1"/>
</dbReference>
<sequence>MNPTNTPQILEDLKVTAEKFLAIYPEICALVAAQPATTQPVEPEPTIESEEHRISRLLQTLGAPLHIKGYRYLSTAIQMVSKDHLLLFAITKELYPAVAKAHDTTPSRVERAIRHAIGLMADKCNDFYAKSFDDQPTNSEFLAWCVEALKFQA</sequence>
<dbReference type="STRING" id="696281.Desru_1072"/>